<keyword evidence="2" id="KW-1185">Reference proteome</keyword>
<dbReference type="Proteomes" id="UP000295711">
    <property type="component" value="Unassembled WGS sequence"/>
</dbReference>
<dbReference type="PANTHER" id="PTHR37804">
    <property type="entry name" value="CDAA REGULATORY PROTEIN CDAR"/>
    <property type="match status" value="1"/>
</dbReference>
<accession>A0A4R2LGN6</accession>
<name>A0A4R2LGN6_9FIRM</name>
<dbReference type="Gene3D" id="2.170.120.30">
    <property type="match status" value="2"/>
</dbReference>
<dbReference type="Pfam" id="PF07949">
    <property type="entry name" value="YbbR"/>
    <property type="match status" value="2"/>
</dbReference>
<protein>
    <submittedName>
        <fullName evidence="1">YbbR domain-containing protein</fullName>
    </submittedName>
</protein>
<evidence type="ECO:0000313" key="2">
    <source>
        <dbReference type="Proteomes" id="UP000295711"/>
    </source>
</evidence>
<proteinExistence type="predicted"/>
<dbReference type="EMBL" id="SLXA01000003">
    <property type="protein sequence ID" value="TCO85289.1"/>
    <property type="molecule type" value="Genomic_DNA"/>
</dbReference>
<reference evidence="1 2" key="1">
    <citation type="submission" date="2019-03" db="EMBL/GenBank/DDBJ databases">
        <title>Genomic Encyclopedia of Type Strains, Phase IV (KMG-IV): sequencing the most valuable type-strain genomes for metagenomic binning, comparative biology and taxonomic classification.</title>
        <authorList>
            <person name="Goeker M."/>
        </authorList>
    </citation>
    <scope>NUCLEOTIDE SEQUENCE [LARGE SCALE GENOMIC DNA]</scope>
    <source>
        <strain evidence="1 2">DSM 28559</strain>
    </source>
</reference>
<dbReference type="Gene3D" id="2.170.120.40">
    <property type="entry name" value="YbbR-like domain"/>
    <property type="match status" value="2"/>
</dbReference>
<gene>
    <name evidence="1" type="ORF">EV212_10310</name>
</gene>
<organism evidence="1 2">
    <name type="scientific">Frisingicoccus caecimuris</name>
    <dbReference type="NCBI Taxonomy" id="1796636"/>
    <lineage>
        <taxon>Bacteria</taxon>
        <taxon>Bacillati</taxon>
        <taxon>Bacillota</taxon>
        <taxon>Clostridia</taxon>
        <taxon>Lachnospirales</taxon>
        <taxon>Lachnospiraceae</taxon>
        <taxon>Frisingicoccus</taxon>
    </lineage>
</organism>
<dbReference type="InterPro" id="IPR053154">
    <property type="entry name" value="c-di-AMP_regulator"/>
</dbReference>
<dbReference type="InterPro" id="IPR012505">
    <property type="entry name" value="YbbR"/>
</dbReference>
<dbReference type="AlphaFoldDB" id="A0A4R2LGN6"/>
<dbReference type="RefSeq" id="WP_165873293.1">
    <property type="nucleotide sequence ID" value="NZ_JANKAQ010000003.1"/>
</dbReference>
<evidence type="ECO:0000313" key="1">
    <source>
        <dbReference type="EMBL" id="TCO85289.1"/>
    </source>
</evidence>
<dbReference type="PANTHER" id="PTHR37804:SF1">
    <property type="entry name" value="CDAA REGULATORY PROTEIN CDAR"/>
    <property type="match status" value="1"/>
</dbReference>
<sequence>MKKKLTDNLGMKIISLLLAIVFWLVVVTMEDPEQTKPLELPVTKINEELIRENDKTYEVIEGNTVTITVRARQSILKDLTAKDFEAVADFANLSFTGAVPIEITVLRNANQVTIERGANTMMRVSIEDLATVDKMVSTKAEGTVITGKALGSISVEPNMIRIEGAKTTIDRISSVYAVVNVSGISEDCSFVVEPVLYDSNGNKIDSTDITFSEDSLKVNVSLLDTKTVPVRWNIDVSPAEGYGIESSDYTPSEVDIAGSPEVLDAIDEIVLDDYSAEDISENQEAEVDLESIVKGLGAALARPDTDKTAKLAVKVEPYNRVGGTVAFDSVELTGKDDNYNYSIIGDTSISYTLYGLDADIETAERSKMKFSLDVTGLEPGTHTVNLQMTTSQEISLAAEVPVKIKIDSK</sequence>
<comment type="caution">
    <text evidence="1">The sequence shown here is derived from an EMBL/GenBank/DDBJ whole genome shotgun (WGS) entry which is preliminary data.</text>
</comment>